<organism evidence="1 2">
    <name type="scientific">Colletotrichum truncatum</name>
    <name type="common">Anthracnose fungus</name>
    <name type="synonym">Colletotrichum capsici</name>
    <dbReference type="NCBI Taxonomy" id="5467"/>
    <lineage>
        <taxon>Eukaryota</taxon>
        <taxon>Fungi</taxon>
        <taxon>Dikarya</taxon>
        <taxon>Ascomycota</taxon>
        <taxon>Pezizomycotina</taxon>
        <taxon>Sordariomycetes</taxon>
        <taxon>Hypocreomycetidae</taxon>
        <taxon>Glomerellales</taxon>
        <taxon>Glomerellaceae</taxon>
        <taxon>Colletotrichum</taxon>
        <taxon>Colletotrichum truncatum species complex</taxon>
    </lineage>
</organism>
<reference evidence="1 2" key="1">
    <citation type="journal article" date="2020" name="Phytopathology">
        <title>Genome Sequence Resources of Colletotrichum truncatum, C. plurivorum, C. musicola, and C. sojae: Four Species Pathogenic to Soybean (Glycine max).</title>
        <authorList>
            <person name="Rogerio F."/>
            <person name="Boufleur T.R."/>
            <person name="Ciampi-Guillardi M."/>
            <person name="Sukno S.A."/>
            <person name="Thon M.R."/>
            <person name="Massola Junior N.S."/>
            <person name="Baroncelli R."/>
        </authorList>
    </citation>
    <scope>NUCLEOTIDE SEQUENCE [LARGE SCALE GENOMIC DNA]</scope>
    <source>
        <strain evidence="1 2">CMES1059</strain>
    </source>
</reference>
<proteinExistence type="predicted"/>
<accession>A0ACC3YIZ1</accession>
<protein>
    <submittedName>
        <fullName evidence="1">Uncharacterized protein</fullName>
    </submittedName>
</protein>
<evidence type="ECO:0000313" key="2">
    <source>
        <dbReference type="Proteomes" id="UP000805649"/>
    </source>
</evidence>
<keyword evidence="2" id="KW-1185">Reference proteome</keyword>
<name>A0ACC3YIZ1_COLTU</name>
<dbReference type="EMBL" id="VUJX02000009">
    <property type="protein sequence ID" value="KAL0931878.1"/>
    <property type="molecule type" value="Genomic_DNA"/>
</dbReference>
<comment type="caution">
    <text evidence="1">The sequence shown here is derived from an EMBL/GenBank/DDBJ whole genome shotgun (WGS) entry which is preliminary data.</text>
</comment>
<dbReference type="Proteomes" id="UP000805649">
    <property type="component" value="Unassembled WGS sequence"/>
</dbReference>
<evidence type="ECO:0000313" key="1">
    <source>
        <dbReference type="EMBL" id="KAL0931878.1"/>
    </source>
</evidence>
<sequence length="71" mass="7924">MMSLLTSKRASPHLVPSCPRKQIRRKGYCSMADYCAVPQVYWKLIMSTPVVLAKTWSWSGASADEILAHGL</sequence>
<gene>
    <name evidence="1" type="ORF">CTRU02_212831</name>
</gene>